<evidence type="ECO:0000256" key="3">
    <source>
        <dbReference type="ARBA" id="ARBA00022801"/>
    </source>
</evidence>
<feature type="transmembrane region" description="Helical" evidence="7">
    <location>
        <begin position="301"/>
        <end position="325"/>
    </location>
</feature>
<keyword evidence="2 9" id="KW-0645">Protease</keyword>
<keyword evidence="4" id="KW-0720">Serine protease</keyword>
<feature type="region of interest" description="Disordered" evidence="6">
    <location>
        <begin position="1"/>
        <end position="31"/>
    </location>
</feature>
<keyword evidence="10" id="KW-1185">Reference proteome</keyword>
<evidence type="ECO:0000256" key="5">
    <source>
        <dbReference type="PROSITE-ProRule" id="PRU01240"/>
    </source>
</evidence>
<dbReference type="Proteomes" id="UP001500305">
    <property type="component" value="Unassembled WGS sequence"/>
</dbReference>
<dbReference type="Gene3D" id="3.40.50.200">
    <property type="entry name" value="Peptidase S8/S53 domain"/>
    <property type="match status" value="1"/>
</dbReference>
<evidence type="ECO:0000313" key="9">
    <source>
        <dbReference type="EMBL" id="GAA2241991.1"/>
    </source>
</evidence>
<dbReference type="GO" id="GO:0008233">
    <property type="term" value="F:peptidase activity"/>
    <property type="evidence" value="ECO:0007669"/>
    <property type="project" value="UniProtKB-KW"/>
</dbReference>
<evidence type="ECO:0000256" key="1">
    <source>
        <dbReference type="ARBA" id="ARBA00011073"/>
    </source>
</evidence>
<dbReference type="SUPFAM" id="SSF52743">
    <property type="entry name" value="Subtilisin-like"/>
    <property type="match status" value="1"/>
</dbReference>
<dbReference type="Pfam" id="PF00082">
    <property type="entry name" value="Peptidase_S8"/>
    <property type="match status" value="1"/>
</dbReference>
<keyword evidence="7" id="KW-0812">Transmembrane</keyword>
<dbReference type="InterPro" id="IPR000209">
    <property type="entry name" value="Peptidase_S8/S53_dom"/>
</dbReference>
<dbReference type="InterPro" id="IPR050131">
    <property type="entry name" value="Peptidase_S8_subtilisin-like"/>
</dbReference>
<dbReference type="PANTHER" id="PTHR43806">
    <property type="entry name" value="PEPTIDASE S8"/>
    <property type="match status" value="1"/>
</dbReference>
<evidence type="ECO:0000256" key="6">
    <source>
        <dbReference type="SAM" id="MobiDB-lite"/>
    </source>
</evidence>
<gene>
    <name evidence="9" type="primary">mycP_2</name>
    <name evidence="9" type="ORF">GCM10010430_24470</name>
</gene>
<organism evidence="9 10">
    <name type="scientific">Kitasatospora cystarginea</name>
    <dbReference type="NCBI Taxonomy" id="58350"/>
    <lineage>
        <taxon>Bacteria</taxon>
        <taxon>Bacillati</taxon>
        <taxon>Actinomycetota</taxon>
        <taxon>Actinomycetes</taxon>
        <taxon>Kitasatosporales</taxon>
        <taxon>Streptomycetaceae</taxon>
        <taxon>Kitasatospora</taxon>
    </lineage>
</organism>
<keyword evidence="7" id="KW-0472">Membrane</keyword>
<keyword evidence="7" id="KW-1133">Transmembrane helix</keyword>
<keyword evidence="3" id="KW-0378">Hydrolase</keyword>
<name>A0ABN3DUI1_9ACTN</name>
<feature type="domain" description="Peptidase S8/S53" evidence="8">
    <location>
        <begin position="3"/>
        <end position="237"/>
    </location>
</feature>
<dbReference type="GO" id="GO:0006508">
    <property type="term" value="P:proteolysis"/>
    <property type="evidence" value="ECO:0007669"/>
    <property type="project" value="UniProtKB-KW"/>
</dbReference>
<evidence type="ECO:0000256" key="7">
    <source>
        <dbReference type="SAM" id="Phobius"/>
    </source>
</evidence>
<dbReference type="PANTHER" id="PTHR43806:SF11">
    <property type="entry name" value="CEREVISIN-RELATED"/>
    <property type="match status" value="1"/>
</dbReference>
<evidence type="ECO:0000259" key="8">
    <source>
        <dbReference type="Pfam" id="PF00082"/>
    </source>
</evidence>
<proteinExistence type="inferred from homology"/>
<dbReference type="PROSITE" id="PS51892">
    <property type="entry name" value="SUBTILASE"/>
    <property type="match status" value="1"/>
</dbReference>
<evidence type="ECO:0000313" key="10">
    <source>
        <dbReference type="Proteomes" id="UP001500305"/>
    </source>
</evidence>
<protein>
    <submittedName>
        <fullName evidence="9">Type VII secretion-associated serine protease mycosin</fullName>
    </submittedName>
</protein>
<feature type="region of interest" description="Disordered" evidence="6">
    <location>
        <begin position="249"/>
        <end position="292"/>
    </location>
</feature>
<comment type="similarity">
    <text evidence="1 5">Belongs to the peptidase S8 family.</text>
</comment>
<evidence type="ECO:0000256" key="2">
    <source>
        <dbReference type="ARBA" id="ARBA00022670"/>
    </source>
</evidence>
<comment type="caution">
    <text evidence="9">The sequence shown here is derived from an EMBL/GenBank/DDBJ whole genome shotgun (WGS) entry which is preliminary data.</text>
</comment>
<evidence type="ECO:0000256" key="4">
    <source>
        <dbReference type="ARBA" id="ARBA00022825"/>
    </source>
</evidence>
<sequence length="389" mass="39385">MDASHPDLTGQVLDGYDPSGKGLNAHPTAPHGTQMAGLIAAHGHGDGEGAVGLAPGAKILPIYQARVRGIDAVPEDIKWAVDHQARVVNLSLGGAEYRDPKLADAIAYAAEKDVLLVVAAGNEGGPVAAPANQPGVLAVGAVDKNNTAWDMSNHGPEVMLTAPGVRIVSTGSCNGNQYCIGDGTSDATAYVSAAAALVRAKFPKLTAGQVANRLVKSAYVPSSLQGVKSPDQHYGYGIVRPYEALTQDIPEGPAQGPLAKPVGAEDAGSGGQAAGAASPGVTNPGSTGRALAADSSSHSKAVIVLAAAGGGIVFLIALIVVIATVSRRRNSVQNLAGQAPYVAQQQCGALPVWPQQVQPPYGSQAPPTGYPPQQSHQGNPYYGQGGTHP</sequence>
<reference evidence="9 10" key="1">
    <citation type="journal article" date="2019" name="Int. J. Syst. Evol. Microbiol.">
        <title>The Global Catalogue of Microorganisms (GCM) 10K type strain sequencing project: providing services to taxonomists for standard genome sequencing and annotation.</title>
        <authorList>
            <consortium name="The Broad Institute Genomics Platform"/>
            <consortium name="The Broad Institute Genome Sequencing Center for Infectious Disease"/>
            <person name="Wu L."/>
            <person name="Ma J."/>
        </authorList>
    </citation>
    <scope>NUCLEOTIDE SEQUENCE [LARGE SCALE GENOMIC DNA]</scope>
    <source>
        <strain evidence="9 10">JCM 7356</strain>
    </source>
</reference>
<accession>A0ABN3DUI1</accession>
<dbReference type="InterPro" id="IPR036852">
    <property type="entry name" value="Peptidase_S8/S53_dom_sf"/>
</dbReference>
<feature type="region of interest" description="Disordered" evidence="6">
    <location>
        <begin position="354"/>
        <end position="389"/>
    </location>
</feature>
<dbReference type="EMBL" id="BAAATR010000008">
    <property type="protein sequence ID" value="GAA2241991.1"/>
    <property type="molecule type" value="Genomic_DNA"/>
</dbReference>
<comment type="caution">
    <text evidence="5">Lacks conserved residue(s) required for the propagation of feature annotation.</text>
</comment>